<keyword evidence="2" id="KW-1185">Reference proteome</keyword>
<evidence type="ECO:0000313" key="2">
    <source>
        <dbReference type="Proteomes" id="UP000256326"/>
    </source>
</evidence>
<reference evidence="1 2" key="1">
    <citation type="journal article" date="2006" name="Int. J. Syst. Evol. Microbiol.">
        <title>Chryseobacterium hispanicum sp. nov., isolated from the drinking water distribution system of Sevilla, Spain.</title>
        <authorList>
            <person name="Gallego V."/>
            <person name="Garcia M.T."/>
            <person name="Ventosa A."/>
        </authorList>
    </citation>
    <scope>NUCLEOTIDE SEQUENCE [LARGE SCALE GENOMIC DNA]</scope>
    <source>
        <strain evidence="1 2">KCTC 22104</strain>
    </source>
</reference>
<proteinExistence type="predicted"/>
<accession>A0A3D9D267</accession>
<evidence type="ECO:0000313" key="1">
    <source>
        <dbReference type="EMBL" id="REC72054.1"/>
    </source>
</evidence>
<dbReference type="Proteomes" id="UP000256326">
    <property type="component" value="Unassembled WGS sequence"/>
</dbReference>
<name>A0A3D9D267_9FLAO</name>
<protein>
    <submittedName>
        <fullName evidence="1">Uncharacterized protein</fullName>
    </submittedName>
</protein>
<organism evidence="1 2">
    <name type="scientific">Epilithonimonas hispanica</name>
    <dbReference type="NCBI Taxonomy" id="358687"/>
    <lineage>
        <taxon>Bacteria</taxon>
        <taxon>Pseudomonadati</taxon>
        <taxon>Bacteroidota</taxon>
        <taxon>Flavobacteriia</taxon>
        <taxon>Flavobacteriales</taxon>
        <taxon>Weeksellaceae</taxon>
        <taxon>Chryseobacterium group</taxon>
        <taxon>Epilithonimonas</taxon>
    </lineage>
</organism>
<comment type="caution">
    <text evidence="1">The sequence shown here is derived from an EMBL/GenBank/DDBJ whole genome shotgun (WGS) entry which is preliminary data.</text>
</comment>
<dbReference type="AlphaFoldDB" id="A0A3D9D267"/>
<gene>
    <name evidence="1" type="ORF">DRF58_03640</name>
</gene>
<dbReference type="RefSeq" id="WP_116032966.1">
    <property type="nucleotide sequence ID" value="NZ_JBHLVV010000085.1"/>
</dbReference>
<sequence length="106" mass="12414">MKIKFLIIFVLMFIVRINATSQELDRIILENKEYSLLNNPLEKYFELHPEDHPIHGEKIFKTNKKGVVPSGIFLDSANFGYSYLYTQYILLTIQKDSVIKEKFVNG</sequence>
<dbReference type="OrthoDB" id="1438245at2"/>
<dbReference type="EMBL" id="QNUG01000006">
    <property type="protein sequence ID" value="REC72054.1"/>
    <property type="molecule type" value="Genomic_DNA"/>
</dbReference>